<comment type="subcellular location">
    <subcellularLocation>
        <location evidence="1">Cell membrane</location>
        <topology evidence="1">Peripheral membrane protein</topology>
    </subcellularLocation>
</comment>
<gene>
    <name evidence="9" type="ORF">ET989_01920</name>
</gene>
<dbReference type="InterPro" id="IPR003593">
    <property type="entry name" value="AAA+_ATPase"/>
</dbReference>
<evidence type="ECO:0000256" key="6">
    <source>
        <dbReference type="ARBA" id="ARBA00023065"/>
    </source>
</evidence>
<dbReference type="InterPro" id="IPR051535">
    <property type="entry name" value="Siderophore_ABC-ATPase"/>
</dbReference>
<keyword evidence="10" id="KW-1185">Reference proteome</keyword>
<evidence type="ECO:0000256" key="1">
    <source>
        <dbReference type="ARBA" id="ARBA00004202"/>
    </source>
</evidence>
<dbReference type="Proteomes" id="UP000292373">
    <property type="component" value="Unassembled WGS sequence"/>
</dbReference>
<keyword evidence="4" id="KW-0410">Iron transport</keyword>
<evidence type="ECO:0000256" key="7">
    <source>
        <dbReference type="ARBA" id="ARBA00023136"/>
    </source>
</evidence>
<evidence type="ECO:0000256" key="5">
    <source>
        <dbReference type="ARBA" id="ARBA00023004"/>
    </source>
</evidence>
<dbReference type="PANTHER" id="PTHR42771">
    <property type="entry name" value="IRON(3+)-HYDROXAMATE IMPORT ATP-BINDING PROTEIN FHUC"/>
    <property type="match status" value="1"/>
</dbReference>
<proteinExistence type="predicted"/>
<evidence type="ECO:0000256" key="3">
    <source>
        <dbReference type="ARBA" id="ARBA00022475"/>
    </source>
</evidence>
<feature type="domain" description="AAA+ ATPase" evidence="8">
    <location>
        <begin position="29"/>
        <end position="200"/>
    </location>
</feature>
<dbReference type="SMART" id="SM00382">
    <property type="entry name" value="AAA"/>
    <property type="match status" value="1"/>
</dbReference>
<sequence length="229" mass="24452">MRAGASIEPKLWPYKVPAVAALLRDGLDLSQATVLVGENGSGKSTIIEAVAEAYGLNPEGGSTGARFATAHTESPLSGALQLVRGAGASKGGYFFRAETMHGLFTYLASNGASFHHLSHGESFRAMLEDKTHDGRGRVRPGLYVLDEPESALSFTSSLHALAVLTDLLADPGVQVLMATHSPVLSALPGARILQLSSDGLDQRAWEDLDLVVNERYFLADPQRFLRHLS</sequence>
<evidence type="ECO:0000313" key="9">
    <source>
        <dbReference type="EMBL" id="TBT88806.1"/>
    </source>
</evidence>
<organism evidence="9 10">
    <name type="scientific">Propioniciclava sinopodophylli</name>
    <dbReference type="NCBI Taxonomy" id="1837344"/>
    <lineage>
        <taxon>Bacteria</taxon>
        <taxon>Bacillati</taxon>
        <taxon>Actinomycetota</taxon>
        <taxon>Actinomycetes</taxon>
        <taxon>Propionibacteriales</taxon>
        <taxon>Propionibacteriaceae</taxon>
        <taxon>Propioniciclava</taxon>
    </lineage>
</organism>
<keyword evidence="6" id="KW-0406">Ion transport</keyword>
<dbReference type="SUPFAM" id="SSF52540">
    <property type="entry name" value="P-loop containing nucleoside triphosphate hydrolases"/>
    <property type="match status" value="1"/>
</dbReference>
<reference evidence="9 10" key="1">
    <citation type="submission" date="2019-01" db="EMBL/GenBank/DDBJ databases">
        <title>Lactibacter flavus gen. nov., sp. nov., a novel bacterium of the family Propionibacteriaceae isolated from raw milk and dairy products.</title>
        <authorList>
            <person name="Huptas C."/>
            <person name="Wenning M."/>
            <person name="Breitenwieser F."/>
            <person name="Doll E."/>
            <person name="Von Neubeck M."/>
            <person name="Busse H.-J."/>
            <person name="Scherer S."/>
        </authorList>
    </citation>
    <scope>NUCLEOTIDE SEQUENCE [LARGE SCALE GENOMIC DNA]</scope>
    <source>
        <strain evidence="9 10">KCTC 33808</strain>
    </source>
</reference>
<keyword evidence="7" id="KW-0472">Membrane</keyword>
<name>A0A4Q9KJK0_9ACTN</name>
<evidence type="ECO:0000256" key="4">
    <source>
        <dbReference type="ARBA" id="ARBA00022496"/>
    </source>
</evidence>
<evidence type="ECO:0000313" key="10">
    <source>
        <dbReference type="Proteomes" id="UP000292373"/>
    </source>
</evidence>
<comment type="caution">
    <text evidence="9">The sequence shown here is derived from an EMBL/GenBank/DDBJ whole genome shotgun (WGS) entry which is preliminary data.</text>
</comment>
<dbReference type="Gene3D" id="3.40.50.300">
    <property type="entry name" value="P-loop containing nucleotide triphosphate hydrolases"/>
    <property type="match status" value="2"/>
</dbReference>
<evidence type="ECO:0000259" key="8">
    <source>
        <dbReference type="SMART" id="SM00382"/>
    </source>
</evidence>
<dbReference type="AlphaFoldDB" id="A0A4Q9KJK0"/>
<dbReference type="EMBL" id="SDMQ01000001">
    <property type="protein sequence ID" value="TBT88806.1"/>
    <property type="molecule type" value="Genomic_DNA"/>
</dbReference>
<keyword evidence="5" id="KW-0408">Iron</keyword>
<keyword evidence="3" id="KW-1003">Cell membrane</keyword>
<protein>
    <submittedName>
        <fullName evidence="9">AAA family ATPase</fullName>
    </submittedName>
</protein>
<dbReference type="GO" id="GO:0005886">
    <property type="term" value="C:plasma membrane"/>
    <property type="evidence" value="ECO:0007669"/>
    <property type="project" value="UniProtKB-SubCell"/>
</dbReference>
<dbReference type="InterPro" id="IPR027417">
    <property type="entry name" value="P-loop_NTPase"/>
</dbReference>
<evidence type="ECO:0000256" key="2">
    <source>
        <dbReference type="ARBA" id="ARBA00022448"/>
    </source>
</evidence>
<accession>A0A4Q9KJK0</accession>
<dbReference type="GO" id="GO:0006826">
    <property type="term" value="P:iron ion transport"/>
    <property type="evidence" value="ECO:0007669"/>
    <property type="project" value="UniProtKB-KW"/>
</dbReference>
<dbReference type="OrthoDB" id="9784297at2"/>
<keyword evidence="2" id="KW-0813">Transport</keyword>
<dbReference type="PANTHER" id="PTHR42771:SF2">
    <property type="entry name" value="IRON(3+)-HYDROXAMATE IMPORT ATP-BINDING PROTEIN FHUC"/>
    <property type="match status" value="1"/>
</dbReference>